<sequence>MQELLNQEKSIYLQIKEMIEQDILRDILLEEERVPSTNELAKLYAINPATAAKGVNLLVDEGILYKKRGIGMFVAAGAKEAIRKKRREHFFENYVKGMLTEAANLGISKEELIEMIAWEQGGNENE</sequence>
<evidence type="ECO:0000256" key="1">
    <source>
        <dbReference type="ARBA" id="ARBA00023015"/>
    </source>
</evidence>
<keyword evidence="3" id="KW-0804">Transcription</keyword>
<comment type="caution">
    <text evidence="5">The sequence shown here is derived from an EMBL/GenBank/DDBJ whole genome shotgun (WGS) entry which is preliminary data.</text>
</comment>
<dbReference type="EMBL" id="DXIQ01000011">
    <property type="protein sequence ID" value="HIV37814.1"/>
    <property type="molecule type" value="Genomic_DNA"/>
</dbReference>
<gene>
    <name evidence="5" type="ORF">H9747_02255</name>
</gene>
<evidence type="ECO:0000313" key="5">
    <source>
        <dbReference type="EMBL" id="HIV37814.1"/>
    </source>
</evidence>
<dbReference type="Proteomes" id="UP000886814">
    <property type="component" value="Unassembled WGS sequence"/>
</dbReference>
<dbReference type="InterPro" id="IPR036388">
    <property type="entry name" value="WH-like_DNA-bd_sf"/>
</dbReference>
<proteinExistence type="predicted"/>
<protein>
    <submittedName>
        <fullName evidence="5">GntR family transcriptional regulator</fullName>
    </submittedName>
</protein>
<dbReference type="InterPro" id="IPR036390">
    <property type="entry name" value="WH_DNA-bd_sf"/>
</dbReference>
<dbReference type="CDD" id="cd07377">
    <property type="entry name" value="WHTH_GntR"/>
    <property type="match status" value="1"/>
</dbReference>
<dbReference type="PANTHER" id="PTHR38445">
    <property type="entry name" value="HTH-TYPE TRANSCRIPTIONAL REPRESSOR YTRA"/>
    <property type="match status" value="1"/>
</dbReference>
<evidence type="ECO:0000259" key="4">
    <source>
        <dbReference type="PROSITE" id="PS50949"/>
    </source>
</evidence>
<feature type="domain" description="HTH gntR-type" evidence="4">
    <location>
        <begin position="9"/>
        <end position="77"/>
    </location>
</feature>
<dbReference type="Gene3D" id="1.10.287.100">
    <property type="match status" value="1"/>
</dbReference>
<dbReference type="Gene3D" id="1.10.10.10">
    <property type="entry name" value="Winged helix-like DNA-binding domain superfamily/Winged helix DNA-binding domain"/>
    <property type="match status" value="1"/>
</dbReference>
<dbReference type="PANTHER" id="PTHR38445:SF10">
    <property type="entry name" value="GNTR-FAMILY TRANSCRIPTIONAL REGULATOR"/>
    <property type="match status" value="1"/>
</dbReference>
<reference evidence="5" key="1">
    <citation type="journal article" date="2021" name="PeerJ">
        <title>Extensive microbial diversity within the chicken gut microbiome revealed by metagenomics and culture.</title>
        <authorList>
            <person name="Gilroy R."/>
            <person name="Ravi A."/>
            <person name="Getino M."/>
            <person name="Pursley I."/>
            <person name="Horton D.L."/>
            <person name="Alikhan N.F."/>
            <person name="Baker D."/>
            <person name="Gharbi K."/>
            <person name="Hall N."/>
            <person name="Watson M."/>
            <person name="Adriaenssens E.M."/>
            <person name="Foster-Nyarko E."/>
            <person name="Jarju S."/>
            <person name="Secka A."/>
            <person name="Antonio M."/>
            <person name="Oren A."/>
            <person name="Chaudhuri R.R."/>
            <person name="La Ragione R."/>
            <person name="Hildebrand F."/>
            <person name="Pallen M.J."/>
        </authorList>
    </citation>
    <scope>NUCLEOTIDE SEQUENCE</scope>
    <source>
        <strain evidence="5">CHK195-9823</strain>
    </source>
</reference>
<keyword evidence="1" id="KW-0805">Transcription regulation</keyword>
<evidence type="ECO:0000256" key="3">
    <source>
        <dbReference type="ARBA" id="ARBA00023163"/>
    </source>
</evidence>
<evidence type="ECO:0000256" key="2">
    <source>
        <dbReference type="ARBA" id="ARBA00023125"/>
    </source>
</evidence>
<evidence type="ECO:0000313" key="6">
    <source>
        <dbReference type="Proteomes" id="UP000886814"/>
    </source>
</evidence>
<keyword evidence="2" id="KW-0238">DNA-binding</keyword>
<dbReference type="SMART" id="SM00345">
    <property type="entry name" value="HTH_GNTR"/>
    <property type="match status" value="1"/>
</dbReference>
<dbReference type="InterPro" id="IPR000524">
    <property type="entry name" value="Tscrpt_reg_HTH_GntR"/>
</dbReference>
<reference evidence="5" key="2">
    <citation type="submission" date="2021-04" db="EMBL/GenBank/DDBJ databases">
        <authorList>
            <person name="Gilroy R."/>
        </authorList>
    </citation>
    <scope>NUCLEOTIDE SEQUENCE</scope>
    <source>
        <strain evidence="5">CHK195-9823</strain>
    </source>
</reference>
<dbReference type="GO" id="GO:0003677">
    <property type="term" value="F:DNA binding"/>
    <property type="evidence" value="ECO:0007669"/>
    <property type="project" value="UniProtKB-KW"/>
</dbReference>
<accession>A0A9D1TEJ2</accession>
<dbReference type="AlphaFoldDB" id="A0A9D1TEJ2"/>
<dbReference type="Pfam" id="PF00392">
    <property type="entry name" value="GntR"/>
    <property type="match status" value="1"/>
</dbReference>
<dbReference type="SUPFAM" id="SSF46785">
    <property type="entry name" value="Winged helix' DNA-binding domain"/>
    <property type="match status" value="1"/>
</dbReference>
<dbReference type="PROSITE" id="PS50949">
    <property type="entry name" value="HTH_GNTR"/>
    <property type="match status" value="1"/>
</dbReference>
<dbReference type="GO" id="GO:0003700">
    <property type="term" value="F:DNA-binding transcription factor activity"/>
    <property type="evidence" value="ECO:0007669"/>
    <property type="project" value="InterPro"/>
</dbReference>
<organism evidence="5 6">
    <name type="scientific">Candidatus Blautia stercorigallinarum</name>
    <dbReference type="NCBI Taxonomy" id="2838501"/>
    <lineage>
        <taxon>Bacteria</taxon>
        <taxon>Bacillati</taxon>
        <taxon>Bacillota</taxon>
        <taxon>Clostridia</taxon>
        <taxon>Lachnospirales</taxon>
        <taxon>Lachnospiraceae</taxon>
        <taxon>Blautia</taxon>
    </lineage>
</organism>
<name>A0A9D1TEJ2_9FIRM</name>